<dbReference type="Gene3D" id="3.40.1350.10">
    <property type="match status" value="1"/>
</dbReference>
<protein>
    <recommendedName>
        <fullName evidence="2">Restriction endonuclease type IV Mrr domain-containing protein</fullName>
    </recommendedName>
</protein>
<dbReference type="GO" id="GO:0004519">
    <property type="term" value="F:endonuclease activity"/>
    <property type="evidence" value="ECO:0007669"/>
    <property type="project" value="InterPro"/>
</dbReference>
<gene>
    <name evidence="3" type="ORF">BFG04_02150</name>
</gene>
<name>A0AAX0LAS5_9BACT</name>
<dbReference type="InterPro" id="IPR011335">
    <property type="entry name" value="Restrct_endonuc-II-like"/>
</dbReference>
<evidence type="ECO:0000259" key="2">
    <source>
        <dbReference type="Pfam" id="PF04471"/>
    </source>
</evidence>
<feature type="domain" description="Restriction endonuclease type IV Mrr" evidence="2">
    <location>
        <begin position="36"/>
        <end position="99"/>
    </location>
</feature>
<evidence type="ECO:0000313" key="3">
    <source>
        <dbReference type="EMBL" id="OPA78982.1"/>
    </source>
</evidence>
<dbReference type="GO" id="GO:0003677">
    <property type="term" value="F:DNA binding"/>
    <property type="evidence" value="ECO:0007669"/>
    <property type="project" value="InterPro"/>
</dbReference>
<dbReference type="InterPro" id="IPR007560">
    <property type="entry name" value="Restrct_endonuc_IV_Mrr"/>
</dbReference>
<accession>A0AAX0LAS5</accession>
<comment type="caution">
    <text evidence="3">The sequence shown here is derived from an EMBL/GenBank/DDBJ whole genome shotgun (WGS) entry which is preliminary data.</text>
</comment>
<dbReference type="GO" id="GO:0009307">
    <property type="term" value="P:DNA restriction-modification system"/>
    <property type="evidence" value="ECO:0007669"/>
    <property type="project" value="InterPro"/>
</dbReference>
<dbReference type="Pfam" id="PF04471">
    <property type="entry name" value="Mrr_cat"/>
    <property type="match status" value="1"/>
</dbReference>
<dbReference type="SUPFAM" id="SSF52980">
    <property type="entry name" value="Restriction endonuclease-like"/>
    <property type="match status" value="1"/>
</dbReference>
<reference evidence="3 4" key="1">
    <citation type="submission" date="2016-08" db="EMBL/GenBank/DDBJ databases">
        <title>Campylobacter species from sea mammals.</title>
        <authorList>
            <person name="Gilbert M.J."/>
            <person name="Byrne B.A."/>
            <person name="Zomer A.L."/>
            <person name="Wagenaar J.A."/>
        </authorList>
    </citation>
    <scope>NUCLEOTIDE SEQUENCE [LARGE SCALE GENOMIC DNA]</scope>
    <source>
        <strain evidence="3 4">1105248</strain>
    </source>
</reference>
<dbReference type="EMBL" id="MCRK01000024">
    <property type="protein sequence ID" value="OPA78982.1"/>
    <property type="molecule type" value="Genomic_DNA"/>
</dbReference>
<dbReference type="InterPro" id="IPR011856">
    <property type="entry name" value="tRNA_endonuc-like_dom_sf"/>
</dbReference>
<organism evidence="3 4">
    <name type="scientific">Campylobacter pinnipediorum subsp. pinnipediorum</name>
    <dbReference type="NCBI Taxonomy" id="1660067"/>
    <lineage>
        <taxon>Bacteria</taxon>
        <taxon>Pseudomonadati</taxon>
        <taxon>Campylobacterota</taxon>
        <taxon>Epsilonproteobacteria</taxon>
        <taxon>Campylobacterales</taxon>
        <taxon>Campylobacteraceae</taxon>
        <taxon>Campylobacter</taxon>
    </lineage>
</organism>
<feature type="region of interest" description="Disordered" evidence="1">
    <location>
        <begin position="1"/>
        <end position="31"/>
    </location>
</feature>
<dbReference type="Proteomes" id="UP000189728">
    <property type="component" value="Unassembled WGS sequence"/>
</dbReference>
<evidence type="ECO:0000313" key="4">
    <source>
        <dbReference type="Proteomes" id="UP000189728"/>
    </source>
</evidence>
<dbReference type="AlphaFoldDB" id="A0AAX0LAS5"/>
<sequence>MQEIKQENQVKTNQEKRVFGLAKSRKDNKESNYQKGRKYELYIKNFFENKEYKVYPKGYIEKRKDGGIDLIAYKNNEMALIQCKNWTNPPKQKELKVFVINCDLYINQNKDKIKDKTIRKLFITSNSKQDYGVKCFLEEYNKQNDIKIEYIIINTED</sequence>
<proteinExistence type="predicted"/>
<evidence type="ECO:0000256" key="1">
    <source>
        <dbReference type="SAM" id="MobiDB-lite"/>
    </source>
</evidence>